<dbReference type="AlphaFoldDB" id="A0A7R9BCK2"/>
<dbReference type="EMBL" id="CAJPEX010000053">
    <property type="protein sequence ID" value="CAG0912838.1"/>
    <property type="molecule type" value="Genomic_DNA"/>
</dbReference>
<proteinExistence type="predicted"/>
<accession>A0A7R9BCK2</accession>
<feature type="transmembrane region" description="Helical" evidence="1">
    <location>
        <begin position="12"/>
        <end position="31"/>
    </location>
</feature>
<dbReference type="EMBL" id="OA882090">
    <property type="protein sequence ID" value="CAD7272686.1"/>
    <property type="molecule type" value="Genomic_DNA"/>
</dbReference>
<keyword evidence="1" id="KW-0472">Membrane</keyword>
<protein>
    <submittedName>
        <fullName evidence="2">Uncharacterized protein</fullName>
    </submittedName>
</protein>
<name>A0A7R9BCK2_9CRUS</name>
<gene>
    <name evidence="2" type="ORF">NMOB1V02_LOCUS608</name>
</gene>
<keyword evidence="1" id="KW-1133">Transmembrane helix</keyword>
<keyword evidence="1" id="KW-0812">Transmembrane</keyword>
<reference evidence="2" key="1">
    <citation type="submission" date="2020-11" db="EMBL/GenBank/DDBJ databases">
        <authorList>
            <person name="Tran Van P."/>
        </authorList>
    </citation>
    <scope>NUCLEOTIDE SEQUENCE</scope>
</reference>
<evidence type="ECO:0000313" key="3">
    <source>
        <dbReference type="Proteomes" id="UP000678499"/>
    </source>
</evidence>
<dbReference type="PROSITE" id="PS51257">
    <property type="entry name" value="PROKAR_LIPOPROTEIN"/>
    <property type="match status" value="1"/>
</dbReference>
<keyword evidence="3" id="KW-1185">Reference proteome</keyword>
<evidence type="ECO:0000313" key="2">
    <source>
        <dbReference type="EMBL" id="CAD7272686.1"/>
    </source>
</evidence>
<organism evidence="2">
    <name type="scientific">Notodromas monacha</name>
    <dbReference type="NCBI Taxonomy" id="399045"/>
    <lineage>
        <taxon>Eukaryota</taxon>
        <taxon>Metazoa</taxon>
        <taxon>Ecdysozoa</taxon>
        <taxon>Arthropoda</taxon>
        <taxon>Crustacea</taxon>
        <taxon>Oligostraca</taxon>
        <taxon>Ostracoda</taxon>
        <taxon>Podocopa</taxon>
        <taxon>Podocopida</taxon>
        <taxon>Cypridocopina</taxon>
        <taxon>Cypridoidea</taxon>
        <taxon>Cyprididae</taxon>
        <taxon>Notodromas</taxon>
    </lineage>
</organism>
<evidence type="ECO:0000256" key="1">
    <source>
        <dbReference type="SAM" id="Phobius"/>
    </source>
</evidence>
<sequence length="79" mass="9104">MRLTEKRSCSINIFWILAGLLISCVVVASALDLDNFDRMTRNRKRAGSSTELPENKTIFRIYIRPTTGLPREFSRVIIM</sequence>
<dbReference type="Proteomes" id="UP000678499">
    <property type="component" value="Unassembled WGS sequence"/>
</dbReference>